<dbReference type="STRING" id="1391654.AKJ09_03380"/>
<evidence type="ECO:0000313" key="3">
    <source>
        <dbReference type="Proteomes" id="UP000064967"/>
    </source>
</evidence>
<dbReference type="EMBL" id="CP012333">
    <property type="protein sequence ID" value="AKU96716.1"/>
    <property type="molecule type" value="Genomic_DNA"/>
</dbReference>
<proteinExistence type="predicted"/>
<feature type="region of interest" description="Disordered" evidence="1">
    <location>
        <begin position="1"/>
        <end position="38"/>
    </location>
</feature>
<gene>
    <name evidence="2" type="ORF">AKJ09_03380</name>
</gene>
<sequence length="94" mass="10358">MSMKRTKQRTTSGRDQDGGTDFWAKPATPEKTWEEQVEGKGDDAFVAYALSTRFTKGQLVTHPKFGKGVVVDADASRVEILFQDGKKKLGHGQA</sequence>
<dbReference type="RefSeq" id="WP_146647963.1">
    <property type="nucleotide sequence ID" value="NZ_CP012333.1"/>
</dbReference>
<dbReference type="OrthoDB" id="129834at2"/>
<keyword evidence="3" id="KW-1185">Reference proteome</keyword>
<evidence type="ECO:0000256" key="1">
    <source>
        <dbReference type="SAM" id="MobiDB-lite"/>
    </source>
</evidence>
<name>A0A0K1PTN1_9BACT</name>
<evidence type="ECO:0000313" key="2">
    <source>
        <dbReference type="EMBL" id="AKU96716.1"/>
    </source>
</evidence>
<dbReference type="AlphaFoldDB" id="A0A0K1PTN1"/>
<reference evidence="2 3" key="1">
    <citation type="submission" date="2015-08" db="EMBL/GenBank/DDBJ databases">
        <authorList>
            <person name="Babu N.S."/>
            <person name="Beckwith C.J."/>
            <person name="Beseler K.G."/>
            <person name="Brison A."/>
            <person name="Carone J.V."/>
            <person name="Caskin T.P."/>
            <person name="Diamond M."/>
            <person name="Durham M.E."/>
            <person name="Foxe J.M."/>
            <person name="Go M."/>
            <person name="Henderson B.A."/>
            <person name="Jones I.B."/>
            <person name="McGettigan J.A."/>
            <person name="Micheletti S.J."/>
            <person name="Nasrallah M.E."/>
            <person name="Ortiz D."/>
            <person name="Piller C.R."/>
            <person name="Privatt S.R."/>
            <person name="Schneider S.L."/>
            <person name="Sharp S."/>
            <person name="Smith T.C."/>
            <person name="Stanton J.D."/>
            <person name="Ullery H.E."/>
            <person name="Wilson R.J."/>
            <person name="Serrano M.G."/>
            <person name="Buck G."/>
            <person name="Lee V."/>
            <person name="Wang Y."/>
            <person name="Carvalho R."/>
            <person name="Voegtly L."/>
            <person name="Shi R."/>
            <person name="Duckworth R."/>
            <person name="Johnson A."/>
            <person name="Loviza R."/>
            <person name="Walstead R."/>
            <person name="Shah Z."/>
            <person name="Kiflezghi M."/>
            <person name="Wade K."/>
            <person name="Ball S.L."/>
            <person name="Bradley K.W."/>
            <person name="Asai D.J."/>
            <person name="Bowman C.A."/>
            <person name="Russell D.A."/>
            <person name="Pope W.H."/>
            <person name="Jacobs-Sera D."/>
            <person name="Hendrix R.W."/>
            <person name="Hatfull G.F."/>
        </authorList>
    </citation>
    <scope>NUCLEOTIDE SEQUENCE [LARGE SCALE GENOMIC DNA]</scope>
    <source>
        <strain evidence="2 3">DSM 27648</strain>
    </source>
</reference>
<dbReference type="KEGG" id="llu:AKJ09_03380"/>
<accession>A0A0K1PTN1</accession>
<protein>
    <submittedName>
        <fullName evidence="2">Uncharacterized protein</fullName>
    </submittedName>
</protein>
<dbReference type="Proteomes" id="UP000064967">
    <property type="component" value="Chromosome"/>
</dbReference>
<organism evidence="2 3">
    <name type="scientific">Labilithrix luteola</name>
    <dbReference type="NCBI Taxonomy" id="1391654"/>
    <lineage>
        <taxon>Bacteria</taxon>
        <taxon>Pseudomonadati</taxon>
        <taxon>Myxococcota</taxon>
        <taxon>Polyangia</taxon>
        <taxon>Polyangiales</taxon>
        <taxon>Labilitrichaceae</taxon>
        <taxon>Labilithrix</taxon>
    </lineage>
</organism>